<accession>A0A323VDS9</accession>
<name>A0A323VDS9_9ACTN</name>
<comment type="caution">
    <text evidence="4">The sequence shown here is derived from an EMBL/GenBank/DDBJ whole genome shotgun (WGS) entry which is preliminary data.</text>
</comment>
<evidence type="ECO:0000313" key="4">
    <source>
        <dbReference type="EMBL" id="PZA22877.1"/>
    </source>
</evidence>
<keyword evidence="1" id="KW-0812">Transmembrane</keyword>
<dbReference type="RefSeq" id="WP_110550819.1">
    <property type="nucleotide sequence ID" value="NZ_JACIBU010000001.1"/>
</dbReference>
<dbReference type="Proteomes" id="UP000580718">
    <property type="component" value="Unassembled WGS sequence"/>
</dbReference>
<dbReference type="InterPro" id="IPR036514">
    <property type="entry name" value="SGNH_hydro_sf"/>
</dbReference>
<keyword evidence="1" id="KW-1133">Transmembrane helix</keyword>
<dbReference type="AlphaFoldDB" id="A0A323VDS9"/>
<dbReference type="SUPFAM" id="SSF52266">
    <property type="entry name" value="SGNH hydrolase"/>
    <property type="match status" value="1"/>
</dbReference>
<keyword evidence="1" id="KW-0472">Membrane</keyword>
<evidence type="ECO:0000313" key="6">
    <source>
        <dbReference type="Proteomes" id="UP000580718"/>
    </source>
</evidence>
<evidence type="ECO:0000313" key="3">
    <source>
        <dbReference type="EMBL" id="MBB3676962.1"/>
    </source>
</evidence>
<evidence type="ECO:0000313" key="5">
    <source>
        <dbReference type="Proteomes" id="UP000247602"/>
    </source>
</evidence>
<dbReference type="EMBL" id="QKNV01000017">
    <property type="protein sequence ID" value="PZA22877.1"/>
    <property type="molecule type" value="Genomic_DNA"/>
</dbReference>
<dbReference type="OrthoDB" id="8215557at2"/>
<dbReference type="InterPro" id="IPR013830">
    <property type="entry name" value="SGNH_hydro"/>
</dbReference>
<evidence type="ECO:0000256" key="1">
    <source>
        <dbReference type="SAM" id="Phobius"/>
    </source>
</evidence>
<keyword evidence="5" id="KW-1185">Reference proteome</keyword>
<dbReference type="EMBL" id="JACIBU010000001">
    <property type="protein sequence ID" value="MBB3676962.1"/>
    <property type="molecule type" value="Genomic_DNA"/>
</dbReference>
<dbReference type="Proteomes" id="UP000247602">
    <property type="component" value="Unassembled WGS sequence"/>
</dbReference>
<feature type="transmembrane region" description="Helical" evidence="1">
    <location>
        <begin position="16"/>
        <end position="35"/>
    </location>
</feature>
<dbReference type="Pfam" id="PF13472">
    <property type="entry name" value="Lipase_GDSL_2"/>
    <property type="match status" value="1"/>
</dbReference>
<reference evidence="3 6" key="2">
    <citation type="submission" date="2020-08" db="EMBL/GenBank/DDBJ databases">
        <title>Sequencing the genomes of 1000 actinobacteria strains.</title>
        <authorList>
            <person name="Klenk H.-P."/>
        </authorList>
    </citation>
    <scope>NUCLEOTIDE SEQUENCE [LARGE SCALE GENOMIC DNA]</scope>
    <source>
        <strain evidence="3 6">DSM 16678</strain>
    </source>
</reference>
<sequence length="267" mass="27501">MARMGKRDWTSGPGGAPWWALGVILVGVALLAFLYPMATGRLQDPLPEAERARLAAAAAPSPSEEAGAAPAVAAFIGDSYTVGAGTEAPEQSFTARVAAHEGWREANLGRGGTGYVTALEGDVAQAACSLDRCPTYTEMIDDAVAVAPDVVVVSGGRNEVDVADDADYADGVAAFFRTLREQLPAARIIAISPLWSDGAPPDELALVAEAVRVGVTGAGGSYLDVGQPLQEHPEWVIDDGIHPDPTGHAAIADAVNARLDALPPTTP</sequence>
<dbReference type="CDD" id="cd00229">
    <property type="entry name" value="SGNH_hydrolase"/>
    <property type="match status" value="1"/>
</dbReference>
<protein>
    <submittedName>
        <fullName evidence="3">Lysophospholipase L1-like esterase</fullName>
    </submittedName>
</protein>
<dbReference type="Gene3D" id="3.40.50.1110">
    <property type="entry name" value="SGNH hydrolase"/>
    <property type="match status" value="1"/>
</dbReference>
<organism evidence="4 5">
    <name type="scientific">Modestobacter versicolor</name>
    <dbReference type="NCBI Taxonomy" id="429133"/>
    <lineage>
        <taxon>Bacteria</taxon>
        <taxon>Bacillati</taxon>
        <taxon>Actinomycetota</taxon>
        <taxon>Actinomycetes</taxon>
        <taxon>Geodermatophilales</taxon>
        <taxon>Geodermatophilaceae</taxon>
        <taxon>Modestobacter</taxon>
    </lineage>
</organism>
<feature type="domain" description="SGNH hydrolase-type esterase" evidence="2">
    <location>
        <begin position="75"/>
        <end position="250"/>
    </location>
</feature>
<proteinExistence type="predicted"/>
<evidence type="ECO:0000259" key="2">
    <source>
        <dbReference type="Pfam" id="PF13472"/>
    </source>
</evidence>
<reference evidence="4 5" key="1">
    <citation type="submission" date="2018-06" db="EMBL/GenBank/DDBJ databases">
        <title>Draft genome sequence of Modestobacter versicolor CP153-2.</title>
        <authorList>
            <person name="Gundlapally S.R."/>
        </authorList>
    </citation>
    <scope>NUCLEOTIDE SEQUENCE [LARGE SCALE GENOMIC DNA]</scope>
    <source>
        <strain evidence="4 5">CP153-2</strain>
    </source>
</reference>
<gene>
    <name evidence="4" type="ORF">DMO24_02760</name>
    <name evidence="3" type="ORF">FHX36_002697</name>
</gene>